<dbReference type="PANTHER" id="PTHR42760:SF115">
    <property type="entry name" value="3-OXOACYL-[ACYL-CARRIER-PROTEIN] REDUCTASE FABG"/>
    <property type="match status" value="1"/>
</dbReference>
<dbReference type="SUPFAM" id="SSF51735">
    <property type="entry name" value="NAD(P)-binding Rossmann-fold domains"/>
    <property type="match status" value="1"/>
</dbReference>
<dbReference type="Proteomes" id="UP000320393">
    <property type="component" value="Unassembled WGS sequence"/>
</dbReference>
<dbReference type="PRINTS" id="PR00080">
    <property type="entry name" value="SDRFAMILY"/>
</dbReference>
<evidence type="ECO:0000313" key="3">
    <source>
        <dbReference type="EMBL" id="TMJ13060.1"/>
    </source>
</evidence>
<evidence type="ECO:0000313" key="4">
    <source>
        <dbReference type="Proteomes" id="UP000320393"/>
    </source>
</evidence>
<dbReference type="AlphaFoldDB" id="A0A537LYI4"/>
<evidence type="ECO:0000256" key="1">
    <source>
        <dbReference type="ARBA" id="ARBA00006484"/>
    </source>
</evidence>
<dbReference type="FunFam" id="3.40.50.720:FF:000084">
    <property type="entry name" value="Short-chain dehydrogenase reductase"/>
    <property type="match status" value="1"/>
</dbReference>
<accession>A0A537LYI4</accession>
<dbReference type="PRINTS" id="PR00081">
    <property type="entry name" value="GDHRDH"/>
</dbReference>
<dbReference type="GO" id="GO:0016616">
    <property type="term" value="F:oxidoreductase activity, acting on the CH-OH group of donors, NAD or NADP as acceptor"/>
    <property type="evidence" value="ECO:0007669"/>
    <property type="project" value="TreeGrafter"/>
</dbReference>
<dbReference type="InterPro" id="IPR002347">
    <property type="entry name" value="SDR_fam"/>
</dbReference>
<proteinExistence type="inferred from homology"/>
<dbReference type="PANTHER" id="PTHR42760">
    <property type="entry name" value="SHORT-CHAIN DEHYDROGENASES/REDUCTASES FAMILY MEMBER"/>
    <property type="match status" value="1"/>
</dbReference>
<keyword evidence="2" id="KW-0560">Oxidoreductase</keyword>
<comment type="caution">
    <text evidence="3">The sequence shown here is derived from an EMBL/GenBank/DDBJ whole genome shotgun (WGS) entry which is preliminary data.</text>
</comment>
<sequence length="231" mass="24092">MALALASAGADVAVAARTRPEVEAVAAEIRARGRRGIPFAADVARPEEIQRLFAEAVAALGGLEVLITAAGFIIRKPAVEYTLEDWDALLAVNLRGRWLCSQAAAPVMRARGGGKIIHVGSLSMEVVPPGLAIYAVGNGGVRQMTRALAVEWAPWNIQVNAIAPGSFLTEQTRGLLSDPDARAFRLRRIPQGRLGDAAGDLGGAAVYLASAASDYVTGHTLVVDGGTLAAY</sequence>
<name>A0A537LYI4_9BACT</name>
<protein>
    <submittedName>
        <fullName evidence="3">SDR family oxidoreductase</fullName>
    </submittedName>
</protein>
<organism evidence="3 4">
    <name type="scientific">Candidatus Segetimicrobium genomatis</name>
    <dbReference type="NCBI Taxonomy" id="2569760"/>
    <lineage>
        <taxon>Bacteria</taxon>
        <taxon>Bacillati</taxon>
        <taxon>Candidatus Sysuimicrobiota</taxon>
        <taxon>Candidatus Sysuimicrobiia</taxon>
        <taxon>Candidatus Sysuimicrobiales</taxon>
        <taxon>Candidatus Segetimicrobiaceae</taxon>
        <taxon>Candidatus Segetimicrobium</taxon>
    </lineage>
</organism>
<evidence type="ECO:0000256" key="2">
    <source>
        <dbReference type="ARBA" id="ARBA00023002"/>
    </source>
</evidence>
<dbReference type="InterPro" id="IPR036291">
    <property type="entry name" value="NAD(P)-bd_dom_sf"/>
</dbReference>
<gene>
    <name evidence="3" type="ORF">E6H02_05495</name>
</gene>
<dbReference type="Gene3D" id="3.40.50.720">
    <property type="entry name" value="NAD(P)-binding Rossmann-like Domain"/>
    <property type="match status" value="1"/>
</dbReference>
<dbReference type="Pfam" id="PF13561">
    <property type="entry name" value="adh_short_C2"/>
    <property type="match status" value="1"/>
</dbReference>
<reference evidence="3 4" key="1">
    <citation type="journal article" date="2019" name="Nat. Microbiol.">
        <title>Mediterranean grassland soil C-N compound turnover is dependent on rainfall and depth, and is mediated by genomically divergent microorganisms.</title>
        <authorList>
            <person name="Diamond S."/>
            <person name="Andeer P.F."/>
            <person name="Li Z."/>
            <person name="Crits-Christoph A."/>
            <person name="Burstein D."/>
            <person name="Anantharaman K."/>
            <person name="Lane K.R."/>
            <person name="Thomas B.C."/>
            <person name="Pan C."/>
            <person name="Northen T.R."/>
            <person name="Banfield J.F."/>
        </authorList>
    </citation>
    <scope>NUCLEOTIDE SEQUENCE [LARGE SCALE GENOMIC DNA]</scope>
    <source>
        <strain evidence="3">NP_5</strain>
    </source>
</reference>
<comment type="similarity">
    <text evidence="1">Belongs to the short-chain dehydrogenases/reductases (SDR) family.</text>
</comment>
<dbReference type="EMBL" id="VBAM01000168">
    <property type="protein sequence ID" value="TMJ13060.1"/>
    <property type="molecule type" value="Genomic_DNA"/>
</dbReference>